<keyword evidence="3" id="KW-1185">Reference proteome</keyword>
<accession>A0ABV9CMY0</accession>
<dbReference type="SUPFAM" id="SSF56801">
    <property type="entry name" value="Acetyl-CoA synthetase-like"/>
    <property type="match status" value="1"/>
</dbReference>
<dbReference type="InterPro" id="IPR042099">
    <property type="entry name" value="ANL_N_sf"/>
</dbReference>
<feature type="region of interest" description="Disordered" evidence="1">
    <location>
        <begin position="476"/>
        <end position="520"/>
    </location>
</feature>
<dbReference type="EMBL" id="JBHSFP010000024">
    <property type="protein sequence ID" value="MFC4534656.1"/>
    <property type="molecule type" value="Genomic_DNA"/>
</dbReference>
<protein>
    <recommendedName>
        <fullName evidence="4">Phenylacetate--CoA ligase family protein</fullName>
    </recommendedName>
</protein>
<dbReference type="PANTHER" id="PTHR43845:SF1">
    <property type="entry name" value="BLR5969 PROTEIN"/>
    <property type="match status" value="1"/>
</dbReference>
<dbReference type="Gene3D" id="3.40.50.12780">
    <property type="entry name" value="N-terminal domain of ligase-like"/>
    <property type="match status" value="1"/>
</dbReference>
<comment type="caution">
    <text evidence="2">The sequence shown here is derived from an EMBL/GenBank/DDBJ whole genome shotgun (WGS) entry which is preliminary data.</text>
</comment>
<proteinExistence type="predicted"/>
<evidence type="ECO:0000256" key="1">
    <source>
        <dbReference type="SAM" id="MobiDB-lite"/>
    </source>
</evidence>
<reference evidence="3" key="1">
    <citation type="journal article" date="2019" name="Int. J. Syst. Evol. Microbiol.">
        <title>The Global Catalogue of Microorganisms (GCM) 10K type strain sequencing project: providing services to taxonomists for standard genome sequencing and annotation.</title>
        <authorList>
            <consortium name="The Broad Institute Genomics Platform"/>
            <consortium name="The Broad Institute Genome Sequencing Center for Infectious Disease"/>
            <person name="Wu L."/>
            <person name="Ma J."/>
        </authorList>
    </citation>
    <scope>NUCLEOTIDE SEQUENCE [LARGE SCALE GENOMIC DNA]</scope>
    <source>
        <strain evidence="3">CGMCC 4.7132</strain>
    </source>
</reference>
<feature type="compositionally biased region" description="Low complexity" evidence="1">
    <location>
        <begin position="484"/>
        <end position="520"/>
    </location>
</feature>
<dbReference type="Proteomes" id="UP001596004">
    <property type="component" value="Unassembled WGS sequence"/>
</dbReference>
<dbReference type="RefSeq" id="WP_380845722.1">
    <property type="nucleotide sequence ID" value="NZ_JBHSFP010000024.1"/>
</dbReference>
<evidence type="ECO:0000313" key="3">
    <source>
        <dbReference type="Proteomes" id="UP001596004"/>
    </source>
</evidence>
<evidence type="ECO:0008006" key="4">
    <source>
        <dbReference type="Google" id="ProtNLM"/>
    </source>
</evidence>
<organism evidence="2 3">
    <name type="scientific">Sphaerisporangium dianthi</name>
    <dbReference type="NCBI Taxonomy" id="1436120"/>
    <lineage>
        <taxon>Bacteria</taxon>
        <taxon>Bacillati</taxon>
        <taxon>Actinomycetota</taxon>
        <taxon>Actinomycetes</taxon>
        <taxon>Streptosporangiales</taxon>
        <taxon>Streptosporangiaceae</taxon>
        <taxon>Sphaerisporangium</taxon>
    </lineage>
</organism>
<gene>
    <name evidence="2" type="ORF">ACFO60_28195</name>
</gene>
<evidence type="ECO:0000313" key="2">
    <source>
        <dbReference type="EMBL" id="MFC4534656.1"/>
    </source>
</evidence>
<dbReference type="PANTHER" id="PTHR43845">
    <property type="entry name" value="BLR5969 PROTEIN"/>
    <property type="match status" value="1"/>
</dbReference>
<sequence length="520" mass="55207">MFASAVHQLRYAVGLLRGDRMPVESLTRIARDLVATIREFGEPGEDSALLPGQQGTPDPDVRRTVLTRGLRLTARRAAARTAYYRAMFAGLDIRPEELTLDSWTRLPVTPKAALRGMPAAFVAAGIEPALVALTTGTSGTPTSVWLSRRELDTLVALNTISAVLSQRLRPGHVLAYAGSSRGTIPVICVGTAVPAVGAAFMHLGTLDPAVTLERLAAPLALPGPPRQVTHLTANTSYLAALVRAAERGGWRPADFGLRSVQVGGEALSDALRVRARRAFGVEPEIGYMMTESMPAGARLCSAGHLHHTTEFAHVEVLDPVTHLPAAPGEIGTIVVTPLLPYRECTLLLRYVTGDLVRRLDTPPTCELAAVPATSDILGRYEGPLSLQVPHRQVLEILDAEPDVALPARYALLPEPGGPVLHVLAEHRSPRLLARLEDAATARGLEVGGIVLHDEPDRMPPTPPLRADLREHSFDHSVARRGRRPAALGAATAAETTAGPLRPPANANGIGPAASPAGAPR</sequence>
<name>A0ABV9CMY0_9ACTN</name>